<reference evidence="1" key="2">
    <citation type="journal article" date="2023" name="IMA Fungus">
        <title>Comparative genomic study of the Penicillium genus elucidates a diverse pangenome and 15 lateral gene transfer events.</title>
        <authorList>
            <person name="Petersen C."/>
            <person name="Sorensen T."/>
            <person name="Nielsen M.R."/>
            <person name="Sondergaard T.E."/>
            <person name="Sorensen J.L."/>
            <person name="Fitzpatrick D.A."/>
            <person name="Frisvad J.C."/>
            <person name="Nielsen K.L."/>
        </authorList>
    </citation>
    <scope>NUCLEOTIDE SEQUENCE</scope>
    <source>
        <strain evidence="1">IBT 29677</strain>
    </source>
</reference>
<dbReference type="RefSeq" id="XP_056480623.1">
    <property type="nucleotide sequence ID" value="XM_056638634.1"/>
</dbReference>
<dbReference type="EMBL" id="JAPZBU010000013">
    <property type="protein sequence ID" value="KAJ5369385.1"/>
    <property type="molecule type" value="Genomic_DNA"/>
</dbReference>
<evidence type="ECO:0000313" key="2">
    <source>
        <dbReference type="Proteomes" id="UP001147747"/>
    </source>
</evidence>
<dbReference type="AlphaFoldDB" id="A0A9W9V7L6"/>
<dbReference type="GeneID" id="81377614"/>
<comment type="caution">
    <text evidence="1">The sequence shown here is derived from an EMBL/GenBank/DDBJ whole genome shotgun (WGS) entry which is preliminary data.</text>
</comment>
<evidence type="ECO:0000313" key="1">
    <source>
        <dbReference type="EMBL" id="KAJ5369385.1"/>
    </source>
</evidence>
<organism evidence="1 2">
    <name type="scientific">Penicillium cosmopolitanum</name>
    <dbReference type="NCBI Taxonomy" id="1131564"/>
    <lineage>
        <taxon>Eukaryota</taxon>
        <taxon>Fungi</taxon>
        <taxon>Dikarya</taxon>
        <taxon>Ascomycota</taxon>
        <taxon>Pezizomycotina</taxon>
        <taxon>Eurotiomycetes</taxon>
        <taxon>Eurotiomycetidae</taxon>
        <taxon>Eurotiales</taxon>
        <taxon>Aspergillaceae</taxon>
        <taxon>Penicillium</taxon>
    </lineage>
</organism>
<keyword evidence="2" id="KW-1185">Reference proteome</keyword>
<accession>A0A9W9V7L6</accession>
<dbReference type="Proteomes" id="UP001147747">
    <property type="component" value="Unassembled WGS sequence"/>
</dbReference>
<dbReference type="OrthoDB" id="4509841at2759"/>
<reference evidence="1" key="1">
    <citation type="submission" date="2022-12" db="EMBL/GenBank/DDBJ databases">
        <authorList>
            <person name="Petersen C."/>
        </authorList>
    </citation>
    <scope>NUCLEOTIDE SEQUENCE</scope>
    <source>
        <strain evidence="1">IBT 29677</strain>
    </source>
</reference>
<gene>
    <name evidence="1" type="ORF">N7509_013997</name>
</gene>
<protein>
    <submittedName>
        <fullName evidence="1">Uncharacterized protein</fullName>
    </submittedName>
</protein>
<proteinExistence type="predicted"/>
<name>A0A9W9V7L6_9EURO</name>
<sequence length="174" mass="19098">MVANSAAGAEALRKHPAWLRAFGPGSVIQEPSWGVVVYHIPVKSMKLTPETMADAEQLGEGSKIQYLGWLTRPVERAEGSILIEFTTPVVANRAIITGVVWGKQIHNASRFCREGRMKLCRKYQKPGDIQSHCSNVFKYGHCAGGHPTWECPSLKGQAIPVKCAYCGEGHRPTN</sequence>